<dbReference type="Pfam" id="PF00479">
    <property type="entry name" value="G6PD_N"/>
    <property type="match status" value="1"/>
</dbReference>
<dbReference type="PANTHER" id="PTHR23429:SF13">
    <property type="entry name" value="GLUCOSE-6-PHOSPHATE 1-DEHYDROGENASE 1, CHLOROPLASTIC"/>
    <property type="match status" value="1"/>
</dbReference>
<dbReference type="Pfam" id="PF02781">
    <property type="entry name" value="G6PD_C"/>
    <property type="match status" value="1"/>
</dbReference>
<dbReference type="InterPro" id="IPR019796">
    <property type="entry name" value="G6P_DH_AS"/>
</dbReference>
<dbReference type="PROSITE" id="PS00069">
    <property type="entry name" value="G6P_DEHYDROGENASE"/>
    <property type="match status" value="1"/>
</dbReference>
<evidence type="ECO:0000313" key="11">
    <source>
        <dbReference type="Proteomes" id="UP000815325"/>
    </source>
</evidence>
<feature type="domain" description="Glucose-6-phosphate dehydrogenase C-terminal" evidence="9">
    <location>
        <begin position="20"/>
        <end position="89"/>
    </location>
</feature>
<organism evidence="10 11">
    <name type="scientific">Dunaliella salina</name>
    <name type="common">Green alga</name>
    <name type="synonym">Protococcus salinus</name>
    <dbReference type="NCBI Taxonomy" id="3046"/>
    <lineage>
        <taxon>Eukaryota</taxon>
        <taxon>Viridiplantae</taxon>
        <taxon>Chlorophyta</taxon>
        <taxon>core chlorophytes</taxon>
        <taxon>Chlorophyceae</taxon>
        <taxon>CS clade</taxon>
        <taxon>Chlamydomonadales</taxon>
        <taxon>Dunaliellaceae</taxon>
        <taxon>Dunaliella</taxon>
    </lineage>
</organism>
<evidence type="ECO:0000256" key="5">
    <source>
        <dbReference type="ARBA" id="ARBA00023002"/>
    </source>
</evidence>
<keyword evidence="6" id="KW-0119">Carbohydrate metabolism</keyword>
<reference evidence="10" key="1">
    <citation type="submission" date="2017-08" db="EMBL/GenBank/DDBJ databases">
        <authorList>
            <person name="Polle J.E."/>
            <person name="Barry K."/>
            <person name="Cushman J."/>
            <person name="Schmutz J."/>
            <person name="Tran D."/>
            <person name="Hathwaick L.T."/>
            <person name="Yim W.C."/>
            <person name="Jenkins J."/>
            <person name="Mckie-Krisberg Z.M."/>
            <person name="Prochnik S."/>
            <person name="Lindquist E."/>
            <person name="Dockter R.B."/>
            <person name="Adam C."/>
            <person name="Molina H."/>
            <person name="Bunkerborg J."/>
            <person name="Jin E."/>
            <person name="Buchheim M."/>
            <person name="Magnuson J."/>
        </authorList>
    </citation>
    <scope>NUCLEOTIDE SEQUENCE</scope>
    <source>
        <strain evidence="10">CCAP 19/18</strain>
    </source>
</reference>
<sequence>MQIYRIDHYLGKELIENLTVLRFSNLVFEPLWSRQYIRNVQVIFSEDFGTEGRGGYFDRYGIIRDVMQNHLLQIVALFAMEPPSALCKECCECKSAACIMQRVL</sequence>
<keyword evidence="5" id="KW-0560">Oxidoreductase</keyword>
<evidence type="ECO:0000256" key="7">
    <source>
        <dbReference type="ARBA" id="ARBA00048749"/>
    </source>
</evidence>
<protein>
    <recommendedName>
        <fullName evidence="3">glucose-6-phosphate dehydrogenase (NADP(+))</fullName>
        <ecNumber evidence="3">1.1.1.49</ecNumber>
    </recommendedName>
</protein>
<dbReference type="InterPro" id="IPR022674">
    <property type="entry name" value="G6P_DH_NAD-bd"/>
</dbReference>
<dbReference type="Gene3D" id="3.30.360.10">
    <property type="entry name" value="Dihydrodipicolinate Reductase, domain 2"/>
    <property type="match status" value="1"/>
</dbReference>
<accession>A0ABQ7FT89</accession>
<evidence type="ECO:0000259" key="9">
    <source>
        <dbReference type="Pfam" id="PF02781"/>
    </source>
</evidence>
<evidence type="ECO:0000256" key="3">
    <source>
        <dbReference type="ARBA" id="ARBA00013019"/>
    </source>
</evidence>
<keyword evidence="11" id="KW-1185">Reference proteome</keyword>
<comment type="catalytic activity">
    <reaction evidence="7">
        <text>D-glucose 6-phosphate + NADP(+) = 6-phospho-D-glucono-1,5-lactone + NADPH + H(+)</text>
        <dbReference type="Rhea" id="RHEA:15841"/>
        <dbReference type="ChEBI" id="CHEBI:15378"/>
        <dbReference type="ChEBI" id="CHEBI:57783"/>
        <dbReference type="ChEBI" id="CHEBI:57955"/>
        <dbReference type="ChEBI" id="CHEBI:58349"/>
        <dbReference type="ChEBI" id="CHEBI:61548"/>
        <dbReference type="EC" id="1.1.1.49"/>
    </reaction>
</comment>
<evidence type="ECO:0000256" key="6">
    <source>
        <dbReference type="ARBA" id="ARBA00023277"/>
    </source>
</evidence>
<evidence type="ECO:0000256" key="2">
    <source>
        <dbReference type="ARBA" id="ARBA00009975"/>
    </source>
</evidence>
<dbReference type="InterPro" id="IPR001282">
    <property type="entry name" value="G6P_DH"/>
</dbReference>
<evidence type="ECO:0000256" key="4">
    <source>
        <dbReference type="ARBA" id="ARBA00022857"/>
    </source>
</evidence>
<dbReference type="EMBL" id="MU072826">
    <property type="protein sequence ID" value="KAF5825490.1"/>
    <property type="molecule type" value="Genomic_DNA"/>
</dbReference>
<evidence type="ECO:0000256" key="1">
    <source>
        <dbReference type="ARBA" id="ARBA00004937"/>
    </source>
</evidence>
<gene>
    <name evidence="10" type="ORF">DUNSADRAFT_9324</name>
</gene>
<keyword evidence="4" id="KW-0521">NADP</keyword>
<comment type="caution">
    <text evidence="10">The sequence shown here is derived from an EMBL/GenBank/DDBJ whole genome shotgun (WGS) entry which is preliminary data.</text>
</comment>
<dbReference type="SUPFAM" id="SSF55347">
    <property type="entry name" value="Glyceraldehyde-3-phosphate dehydrogenase-like, C-terminal domain"/>
    <property type="match status" value="1"/>
</dbReference>
<dbReference type="InterPro" id="IPR022675">
    <property type="entry name" value="G6P_DH_C"/>
</dbReference>
<dbReference type="PRINTS" id="PR00079">
    <property type="entry name" value="G6PDHDRGNASE"/>
</dbReference>
<dbReference type="EC" id="1.1.1.49" evidence="3"/>
<name>A0ABQ7FT89_DUNSA</name>
<proteinExistence type="inferred from homology"/>
<dbReference type="Proteomes" id="UP000815325">
    <property type="component" value="Unassembled WGS sequence"/>
</dbReference>
<dbReference type="PANTHER" id="PTHR23429">
    <property type="entry name" value="GLUCOSE-6-PHOSPHATE 1-DEHYDROGENASE G6PD"/>
    <property type="match status" value="1"/>
</dbReference>
<evidence type="ECO:0000259" key="8">
    <source>
        <dbReference type="Pfam" id="PF00479"/>
    </source>
</evidence>
<comment type="pathway">
    <text evidence="1">Carbohydrate degradation; pentose phosphate pathway; D-ribulose 5-phosphate from D-glucose 6-phosphate (oxidative stage): step 1/3.</text>
</comment>
<feature type="domain" description="Glucose-6-phosphate dehydrogenase NAD-binding" evidence="8">
    <location>
        <begin position="2"/>
        <end position="17"/>
    </location>
</feature>
<comment type="similarity">
    <text evidence="2">Belongs to the glucose-6-phosphate dehydrogenase family.</text>
</comment>
<evidence type="ECO:0000313" key="10">
    <source>
        <dbReference type="EMBL" id="KAF5825490.1"/>
    </source>
</evidence>